<organism evidence="1 2">
    <name type="scientific">Caenorhabditis nigoni</name>
    <dbReference type="NCBI Taxonomy" id="1611254"/>
    <lineage>
        <taxon>Eukaryota</taxon>
        <taxon>Metazoa</taxon>
        <taxon>Ecdysozoa</taxon>
        <taxon>Nematoda</taxon>
        <taxon>Chromadorea</taxon>
        <taxon>Rhabditida</taxon>
        <taxon>Rhabditina</taxon>
        <taxon>Rhabditomorpha</taxon>
        <taxon>Rhabditoidea</taxon>
        <taxon>Rhabditidae</taxon>
        <taxon>Peloderinae</taxon>
        <taxon>Caenorhabditis</taxon>
    </lineage>
</organism>
<name>A0A2G5VHJ6_9PELO</name>
<comment type="caution">
    <text evidence="1">The sequence shown here is derived from an EMBL/GenBank/DDBJ whole genome shotgun (WGS) entry which is preliminary data.</text>
</comment>
<gene>
    <name evidence="1" type="primary">Cnig_chr_I.g182</name>
    <name evidence="1" type="ORF">B9Z55_000182</name>
</gene>
<dbReference type="EMBL" id="PDUG01000001">
    <property type="protein sequence ID" value="PIC51233.1"/>
    <property type="molecule type" value="Genomic_DNA"/>
</dbReference>
<dbReference type="Pfam" id="PF12078">
    <property type="entry name" value="DUF3557"/>
    <property type="match status" value="1"/>
</dbReference>
<proteinExistence type="predicted"/>
<reference evidence="2" key="1">
    <citation type="submission" date="2017-10" db="EMBL/GenBank/DDBJ databases">
        <title>Rapid genome shrinkage in a self-fertile nematode reveals novel sperm competition proteins.</title>
        <authorList>
            <person name="Yin D."/>
            <person name="Schwarz E.M."/>
            <person name="Thomas C.G."/>
            <person name="Felde R.L."/>
            <person name="Korf I.F."/>
            <person name="Cutter A.D."/>
            <person name="Schartner C.M."/>
            <person name="Ralston E.J."/>
            <person name="Meyer B.J."/>
            <person name="Haag E.S."/>
        </authorList>
    </citation>
    <scope>NUCLEOTIDE SEQUENCE [LARGE SCALE GENOMIC DNA]</scope>
    <source>
        <strain evidence="2">JU1422</strain>
    </source>
</reference>
<accession>A0A2G5VHJ6</accession>
<dbReference type="InterPro" id="IPR021942">
    <property type="entry name" value="DUF3557"/>
</dbReference>
<sequence length="356" mass="41679">MGSKPMLFWDTKTILTYMEPNFRFNLALKIPLIQTAEKSAPLIINRLELHDNRLVINRTEYRMKVWRECKADAGLDNGEVDDDSDEYGDQTSIDESIQPGDIKLVYDGNRCRPNRWLGYVCPEKVYSLPCNHSIRLYVSDTMYEFPYTNMKMHHLIGRLLTIFIGNRNGEWTIRKIKLKNKILRWPANGRKPIIRHAKIGEYSPYKLNGLQSIINTSVPLTILKTSRSKYEDRISDHSFLKNVKHLIISDGTDFFYRSNVLSIQIPFVSITTPTSLENNLKGLIKTFMRRTRPTGVCFYIRTRSKMNLNRINHRDVLRKSTDRMRLRMGSEAVVDVQYKEIESKLWLTIKTVPKQR</sequence>
<dbReference type="PANTHER" id="PTHR31379">
    <property type="entry name" value="F-BOX C PROTEIN-RELATED-RELATED"/>
    <property type="match status" value="1"/>
</dbReference>
<dbReference type="AlphaFoldDB" id="A0A2G5VHJ6"/>
<evidence type="ECO:0000313" key="2">
    <source>
        <dbReference type="Proteomes" id="UP000230233"/>
    </source>
</evidence>
<evidence type="ECO:0000313" key="1">
    <source>
        <dbReference type="EMBL" id="PIC51233.1"/>
    </source>
</evidence>
<protein>
    <submittedName>
        <fullName evidence="1">Uncharacterized protein</fullName>
    </submittedName>
</protein>
<dbReference type="Proteomes" id="UP000230233">
    <property type="component" value="Chromosome I"/>
</dbReference>
<dbReference type="PANTHER" id="PTHR31379:SF1">
    <property type="entry name" value="F-BOX C PROTEIN-RELATED"/>
    <property type="match status" value="1"/>
</dbReference>
<keyword evidence="2" id="KW-1185">Reference proteome</keyword>